<keyword evidence="9" id="KW-1185">Reference proteome</keyword>
<feature type="compositionally biased region" description="Basic and acidic residues" evidence="4">
    <location>
        <begin position="1500"/>
        <end position="1512"/>
    </location>
</feature>
<protein>
    <recommendedName>
        <fullName evidence="7">CUB domain-containing protein</fullName>
    </recommendedName>
</protein>
<evidence type="ECO:0000256" key="5">
    <source>
        <dbReference type="SAM" id="Phobius"/>
    </source>
</evidence>
<feature type="compositionally biased region" description="Polar residues" evidence="4">
    <location>
        <begin position="1335"/>
        <end position="1344"/>
    </location>
</feature>
<evidence type="ECO:0000256" key="2">
    <source>
        <dbReference type="ARBA" id="ARBA00022737"/>
    </source>
</evidence>
<dbReference type="PROSITE" id="PS01180">
    <property type="entry name" value="CUB"/>
    <property type="match status" value="1"/>
</dbReference>
<keyword evidence="1" id="KW-0880">Kelch repeat</keyword>
<feature type="compositionally biased region" description="Polar residues" evidence="4">
    <location>
        <begin position="1520"/>
        <end position="1550"/>
    </location>
</feature>
<keyword evidence="5" id="KW-0812">Transmembrane</keyword>
<dbReference type="SMART" id="SM00042">
    <property type="entry name" value="CUB"/>
    <property type="match status" value="1"/>
</dbReference>
<keyword evidence="2" id="KW-0677">Repeat</keyword>
<feature type="compositionally biased region" description="Low complexity" evidence="4">
    <location>
        <begin position="1655"/>
        <end position="1668"/>
    </location>
</feature>
<evidence type="ECO:0000256" key="4">
    <source>
        <dbReference type="SAM" id="MobiDB-lite"/>
    </source>
</evidence>
<feature type="compositionally biased region" description="Basic and acidic residues" evidence="4">
    <location>
        <begin position="594"/>
        <end position="614"/>
    </location>
</feature>
<comment type="caution">
    <text evidence="8">The sequence shown here is derived from an EMBL/GenBank/DDBJ whole genome shotgun (WGS) entry which is preliminary data.</text>
</comment>
<dbReference type="InterPro" id="IPR006652">
    <property type="entry name" value="Kelch_1"/>
</dbReference>
<feature type="region of interest" description="Disordered" evidence="4">
    <location>
        <begin position="1580"/>
        <end position="1637"/>
    </location>
</feature>
<accession>A0A1Y2H292</accession>
<feature type="compositionally biased region" description="Basic and acidic residues" evidence="4">
    <location>
        <begin position="1586"/>
        <end position="1598"/>
    </location>
</feature>
<dbReference type="SMART" id="SM00612">
    <property type="entry name" value="Kelch"/>
    <property type="match status" value="2"/>
</dbReference>
<feature type="compositionally biased region" description="Basic residues" evidence="4">
    <location>
        <begin position="1670"/>
        <end position="1681"/>
    </location>
</feature>
<evidence type="ECO:0000313" key="8">
    <source>
        <dbReference type="EMBL" id="ORZ28668.1"/>
    </source>
</evidence>
<dbReference type="Gene3D" id="2.120.10.80">
    <property type="entry name" value="Kelch-type beta propeller"/>
    <property type="match status" value="1"/>
</dbReference>
<feature type="region of interest" description="Disordered" evidence="4">
    <location>
        <begin position="1471"/>
        <end position="1550"/>
    </location>
</feature>
<evidence type="ECO:0000259" key="7">
    <source>
        <dbReference type="PROSITE" id="PS01180"/>
    </source>
</evidence>
<dbReference type="OrthoDB" id="10251809at2759"/>
<dbReference type="SUPFAM" id="SSF49854">
    <property type="entry name" value="Spermadhesin, CUB domain"/>
    <property type="match status" value="1"/>
</dbReference>
<feature type="signal peptide" evidence="6">
    <location>
        <begin position="1"/>
        <end position="36"/>
    </location>
</feature>
<keyword evidence="3" id="KW-1015">Disulfide bond</keyword>
<feature type="compositionally biased region" description="Polar residues" evidence="4">
    <location>
        <begin position="1269"/>
        <end position="1279"/>
    </location>
</feature>
<feature type="compositionally biased region" description="Basic and acidic residues" evidence="4">
    <location>
        <begin position="1253"/>
        <end position="1266"/>
    </location>
</feature>
<feature type="compositionally biased region" description="Polar residues" evidence="4">
    <location>
        <begin position="1311"/>
        <end position="1322"/>
    </location>
</feature>
<dbReference type="STRING" id="64571.A0A1Y2H292"/>
<keyword evidence="6" id="KW-0732">Signal</keyword>
<evidence type="ECO:0000256" key="1">
    <source>
        <dbReference type="ARBA" id="ARBA00022441"/>
    </source>
</evidence>
<reference evidence="8 9" key="1">
    <citation type="submission" date="2016-07" db="EMBL/GenBank/DDBJ databases">
        <title>Pervasive Adenine N6-methylation of Active Genes in Fungi.</title>
        <authorList>
            <consortium name="DOE Joint Genome Institute"/>
            <person name="Mondo S.J."/>
            <person name="Dannebaum R.O."/>
            <person name="Kuo R.C."/>
            <person name="Labutti K."/>
            <person name="Haridas S."/>
            <person name="Kuo A."/>
            <person name="Salamov A."/>
            <person name="Ahrendt S.R."/>
            <person name="Lipzen A."/>
            <person name="Sullivan W."/>
            <person name="Andreopoulos W.B."/>
            <person name="Clum A."/>
            <person name="Lindquist E."/>
            <person name="Daum C."/>
            <person name="Ramamoorthy G.K."/>
            <person name="Gryganskyi A."/>
            <person name="Culley D."/>
            <person name="Magnuson J.K."/>
            <person name="James T.Y."/>
            <person name="O'Malley M.A."/>
            <person name="Stajich J.E."/>
            <person name="Spatafora J.W."/>
            <person name="Visel A."/>
            <person name="Grigoriev I.V."/>
        </authorList>
    </citation>
    <scope>NUCLEOTIDE SEQUENCE [LARGE SCALE GENOMIC DNA]</scope>
    <source>
        <strain evidence="8 9">NRRL 3116</strain>
    </source>
</reference>
<dbReference type="PANTHER" id="PTHR23244">
    <property type="entry name" value="KELCH REPEAT DOMAIN"/>
    <property type="match status" value="1"/>
</dbReference>
<dbReference type="InParanoid" id="A0A1Y2H292"/>
<evidence type="ECO:0000256" key="3">
    <source>
        <dbReference type="ARBA" id="ARBA00023157"/>
    </source>
</evidence>
<dbReference type="SUPFAM" id="SSF117281">
    <property type="entry name" value="Kelch motif"/>
    <property type="match status" value="1"/>
</dbReference>
<feature type="chain" id="PRO_5010996967" description="CUB domain-containing protein" evidence="6">
    <location>
        <begin position="37"/>
        <end position="1812"/>
    </location>
</feature>
<feature type="region of interest" description="Disordered" evidence="4">
    <location>
        <begin position="572"/>
        <end position="614"/>
    </location>
</feature>
<dbReference type="GeneID" id="33564216"/>
<feature type="compositionally biased region" description="Low complexity" evidence="4">
    <location>
        <begin position="1472"/>
        <end position="1482"/>
    </location>
</feature>
<feature type="region of interest" description="Disordered" evidence="4">
    <location>
        <begin position="1246"/>
        <end position="1281"/>
    </location>
</feature>
<dbReference type="InterPro" id="IPR035914">
    <property type="entry name" value="Sperma_CUB_dom_sf"/>
</dbReference>
<dbReference type="Proteomes" id="UP000193648">
    <property type="component" value="Unassembled WGS sequence"/>
</dbReference>
<gene>
    <name evidence="8" type="ORF">BCR41DRAFT_343865</name>
</gene>
<feature type="domain" description="CUB" evidence="7">
    <location>
        <begin position="180"/>
        <end position="317"/>
    </location>
</feature>
<dbReference type="EMBL" id="MCFF01000001">
    <property type="protein sequence ID" value="ORZ28668.1"/>
    <property type="molecule type" value="Genomic_DNA"/>
</dbReference>
<dbReference type="InterPro" id="IPR000859">
    <property type="entry name" value="CUB_dom"/>
</dbReference>
<dbReference type="Pfam" id="PF24981">
    <property type="entry name" value="Beta-prop_ATRN-LZTR1"/>
    <property type="match status" value="1"/>
</dbReference>
<name>A0A1Y2H292_9FUNG</name>
<dbReference type="Gene3D" id="2.60.120.290">
    <property type="entry name" value="Spermadhesin, CUB domain"/>
    <property type="match status" value="1"/>
</dbReference>
<dbReference type="CDD" id="cd00041">
    <property type="entry name" value="CUB"/>
    <property type="match status" value="1"/>
</dbReference>
<feature type="compositionally biased region" description="Low complexity" evidence="4">
    <location>
        <begin position="1599"/>
        <end position="1613"/>
    </location>
</feature>
<feature type="region of interest" description="Disordered" evidence="4">
    <location>
        <begin position="904"/>
        <end position="934"/>
    </location>
</feature>
<keyword evidence="5" id="KW-1133">Transmembrane helix</keyword>
<evidence type="ECO:0000256" key="6">
    <source>
        <dbReference type="SAM" id="SignalP"/>
    </source>
</evidence>
<feature type="region of interest" description="Disordered" evidence="4">
    <location>
        <begin position="1311"/>
        <end position="1383"/>
    </location>
</feature>
<feature type="compositionally biased region" description="Polar residues" evidence="4">
    <location>
        <begin position="582"/>
        <end position="593"/>
    </location>
</feature>
<sequence>MARPCHPNWTWRIQVLPDLPFLLFIISLLLLPLSLAYPDNYDHQPSHVSNMVTRTILKPSLLPQKTSLMFDNKQENEKGYSSFSTEPTTAIFGPEISPLYHHEDTSRSSSDFSVETTTIHDIPRIVVPAPSRRSELVQDTIDDGSLKEKLFDPSSQLSPYLTTTAHLQALPVSKVASTTCDSNSPQTLGPAWYGTFFSNSPDGVYPSQTRTCTWTLQAITNITNSDGSGNGESKGSVVPYVIAVNFTTPVQLICGMDYLTFYDGADTTAPVLAKLCGNIWQDRLPTIYSSGPQMTVVFSSREQSPGNHGFTAAYQSVAPCSICVPTLRGTCSSANTCNCYSQYSGAVCEEETAGFKDFTPRSQHAMVYDETKDMVYIMGGTSLNMRLMWDILTYNFSTNRWNRINALNRGPEARYGHFAFMYNGDLYIYGGVTNAGSLADIWKFNGKIWTKQEPINPDKLPTGRAGSACVVVANNNSTKLYVFGGLDFAGATTRELNVYDIDLAMWRKSDHQNSVGLSGATAVHHQATDSIYYFGGMINNTTRNVITYQYRISQDLWYALAPRIDPHTATPIINERWDGSRPGSQPSPSTNTSRDGRNSVRNIDDGSDIDSDRHETGWNSTLPYYLPPVMYDSVSTVWSPAGLMGTDLVVMYGGMLPYGPGVDKGHQSCFSRSFSVYDLSCQRWTTYDVSDLSAALKGRVNHTMIMRPPGSAGGSKTAWTAFIFGGFGGTDHADMLNITMNIPTLVPAMINNCRALRWCSLYDDCQNCNPSYCSYVNGLCLFDTDKTKNSAYLLGTSTDIPKYGTLQDLIRQRPEFKSQVLTTDMCPTRIPIDIGNPYSGTIQSGQEMTFKIYVDAHDSDIQFEFRTLPSSALDFKSLNVWEGHMNMYWRADHGLTDDTYNRSFSDTRVSTPPELPRDTFGSSQDNGALSDDEDTSTVITSMGYLNTSELMDRWMRYSGLDASPYASAKKSNQSLIYFRAMDPRRFSGYYVFSLTNRNPTALSFSALITLKKHTPTVEKQAGTPFNMATLGFFTLGFIVAVILLIFLVRKVRQLIEDRDLAHRVAEMQLLEDDEEHGGLNSGTAMAQMDGSLLKKPMYRVVIGVQDWGKDIPPISGAALKRRHIRNRKSSAVETGGDDNVVKKKTSDHMSHSLTELVAPQGVITVDGDTTNLEVQDDLMLEPYHYRRTRVRSDYIRDIGSAPLLLPPNKNDVIIDMDHSMLRSANSVSNPRRVSASASVALDLDQGLPSNISTKEKMPDRAMEQDKMLAQQNRSVSISSNRKRISLRGSEIGFEKEGSANSQVLTTTSANAITQQNSGSQRKWSLKHLSHGASFKRNNQKPSKNNDSDAEEHEGLTSPILMEEEESETARHISTSSRNSDNGCYDSEQEMVDLCVLPSHTDLFQVRQRLFEKLQVEQKQQARATATASAAQIHRRNPVKVQPLSIEPLPFHAGLVPRTSSNLRRYQRHLARQQRQQQQQQEQPFNKPLTDPGLTHHGARAWRDENNDDDRPSSSKPAKRLSNNTLRSFVNLSRTASRNRSITSVPSSQRLSSPIKQVYASRSQGSLKEVRKVASQITLRTNGGMLTKEDEEKNKDKDPSLSSLSSPELDSLISKQQIATTSPRHGWISRESGAEENMQSDIELRRLSGMKFDNDQPQLSSQQQEQQASFKPHKRQQKIKRKTIRMRGRQEYEPGPMLAMNYMIVFPGDAESRRVRQQGDYWKTKTTLPAERVNYEADNGKERSKEEHEEDSHDNALYNMERRLPPMAIGTVFVPDPVRWWAYKAKQVLVCKKFERRMRRMHRLQQKQKQKET</sequence>
<dbReference type="RefSeq" id="XP_021886341.1">
    <property type="nucleotide sequence ID" value="XM_022022372.1"/>
</dbReference>
<evidence type="ECO:0000313" key="9">
    <source>
        <dbReference type="Proteomes" id="UP000193648"/>
    </source>
</evidence>
<feature type="compositionally biased region" description="Polar residues" evidence="4">
    <location>
        <begin position="1371"/>
        <end position="1381"/>
    </location>
</feature>
<proteinExistence type="predicted"/>
<dbReference type="InterPro" id="IPR015915">
    <property type="entry name" value="Kelch-typ_b-propeller"/>
</dbReference>
<dbReference type="Pfam" id="PF00431">
    <property type="entry name" value="CUB"/>
    <property type="match status" value="1"/>
</dbReference>
<feature type="region of interest" description="Disordered" evidence="4">
    <location>
        <begin position="1651"/>
        <end position="1681"/>
    </location>
</feature>
<keyword evidence="5" id="KW-0472">Membrane</keyword>
<feature type="transmembrane region" description="Helical" evidence="5">
    <location>
        <begin position="1027"/>
        <end position="1048"/>
    </location>
</feature>
<dbReference type="InterPro" id="IPR056737">
    <property type="entry name" value="Beta-prop_ATRN-MKLN-like"/>
</dbReference>
<organism evidence="8 9">
    <name type="scientific">Lobosporangium transversale</name>
    <dbReference type="NCBI Taxonomy" id="64571"/>
    <lineage>
        <taxon>Eukaryota</taxon>
        <taxon>Fungi</taxon>
        <taxon>Fungi incertae sedis</taxon>
        <taxon>Mucoromycota</taxon>
        <taxon>Mortierellomycotina</taxon>
        <taxon>Mortierellomycetes</taxon>
        <taxon>Mortierellales</taxon>
        <taxon>Mortierellaceae</taxon>
        <taxon>Lobosporangium</taxon>
    </lineage>
</organism>